<comment type="caution">
    <text evidence="2">The sequence shown here is derived from an EMBL/GenBank/DDBJ whole genome shotgun (WGS) entry which is preliminary data.</text>
</comment>
<dbReference type="Proteomes" id="UP000299102">
    <property type="component" value="Unassembled WGS sequence"/>
</dbReference>
<dbReference type="AlphaFoldDB" id="A0A4C1TL12"/>
<evidence type="ECO:0000256" key="1">
    <source>
        <dbReference type="SAM" id="MobiDB-lite"/>
    </source>
</evidence>
<organism evidence="2 3">
    <name type="scientific">Eumeta variegata</name>
    <name type="common">Bagworm moth</name>
    <name type="synonym">Eumeta japonica</name>
    <dbReference type="NCBI Taxonomy" id="151549"/>
    <lineage>
        <taxon>Eukaryota</taxon>
        <taxon>Metazoa</taxon>
        <taxon>Ecdysozoa</taxon>
        <taxon>Arthropoda</taxon>
        <taxon>Hexapoda</taxon>
        <taxon>Insecta</taxon>
        <taxon>Pterygota</taxon>
        <taxon>Neoptera</taxon>
        <taxon>Endopterygota</taxon>
        <taxon>Lepidoptera</taxon>
        <taxon>Glossata</taxon>
        <taxon>Ditrysia</taxon>
        <taxon>Tineoidea</taxon>
        <taxon>Psychidae</taxon>
        <taxon>Oiketicinae</taxon>
        <taxon>Eumeta</taxon>
    </lineage>
</organism>
<reference evidence="2 3" key="1">
    <citation type="journal article" date="2019" name="Commun. Biol.">
        <title>The bagworm genome reveals a unique fibroin gene that provides high tensile strength.</title>
        <authorList>
            <person name="Kono N."/>
            <person name="Nakamura H."/>
            <person name="Ohtoshi R."/>
            <person name="Tomita M."/>
            <person name="Numata K."/>
            <person name="Arakawa K."/>
        </authorList>
    </citation>
    <scope>NUCLEOTIDE SEQUENCE [LARGE SCALE GENOMIC DNA]</scope>
</reference>
<evidence type="ECO:0000313" key="2">
    <source>
        <dbReference type="EMBL" id="GBP14001.1"/>
    </source>
</evidence>
<gene>
    <name evidence="2" type="ORF">EVAR_102693_1</name>
</gene>
<dbReference type="EMBL" id="BGZK01000061">
    <property type="protein sequence ID" value="GBP14001.1"/>
    <property type="molecule type" value="Genomic_DNA"/>
</dbReference>
<evidence type="ECO:0000313" key="3">
    <source>
        <dbReference type="Proteomes" id="UP000299102"/>
    </source>
</evidence>
<keyword evidence="3" id="KW-1185">Reference proteome</keyword>
<name>A0A4C1TL12_EUMVA</name>
<sequence>MQKHAARSRAIAYFHFVGVAIFKRLTCHRLSNRNLESVNAAGAAAHARQPAINAFPWRCTHRRVTHTGHIINGGGHRLVSSSRRSCAYEDEVSAGGGALSCTRAAACRGLVPRPSRKSRPPRAWMLDTSSEKS</sequence>
<protein>
    <submittedName>
        <fullName evidence="2">Uncharacterized protein</fullName>
    </submittedName>
</protein>
<feature type="region of interest" description="Disordered" evidence="1">
    <location>
        <begin position="111"/>
        <end position="133"/>
    </location>
</feature>
<proteinExistence type="predicted"/>
<accession>A0A4C1TL12</accession>